<gene>
    <name evidence="1" type="primary">Nfu_g_1_006010</name>
</gene>
<accession>A0A1A8HIC5</accession>
<reference evidence="1" key="1">
    <citation type="submission" date="2016-05" db="EMBL/GenBank/DDBJ databases">
        <authorList>
            <person name="Lavstsen T."/>
            <person name="Jespersen J.S."/>
        </authorList>
    </citation>
    <scope>NUCLEOTIDE SEQUENCE</scope>
    <source>
        <tissue evidence="1">Brain</tissue>
    </source>
</reference>
<organism evidence="1">
    <name type="scientific">Nothobranchius korthausae</name>
    <dbReference type="NCBI Taxonomy" id="1143690"/>
    <lineage>
        <taxon>Eukaryota</taxon>
        <taxon>Metazoa</taxon>
        <taxon>Chordata</taxon>
        <taxon>Craniata</taxon>
        <taxon>Vertebrata</taxon>
        <taxon>Euteleostomi</taxon>
        <taxon>Actinopterygii</taxon>
        <taxon>Neopterygii</taxon>
        <taxon>Teleostei</taxon>
        <taxon>Neoteleostei</taxon>
        <taxon>Acanthomorphata</taxon>
        <taxon>Ovalentaria</taxon>
        <taxon>Atherinomorphae</taxon>
        <taxon>Cyprinodontiformes</taxon>
        <taxon>Nothobranchiidae</taxon>
        <taxon>Nothobranchius</taxon>
    </lineage>
</organism>
<name>A0A1A8HIC5_9TELE</name>
<dbReference type="AlphaFoldDB" id="A0A1A8HIC5"/>
<proteinExistence type="predicted"/>
<dbReference type="EMBL" id="HAEC01014203">
    <property type="protein sequence ID" value="SBQ82420.1"/>
    <property type="molecule type" value="Transcribed_RNA"/>
</dbReference>
<feature type="non-terminal residue" evidence="1">
    <location>
        <position position="1"/>
    </location>
</feature>
<evidence type="ECO:0000313" key="1">
    <source>
        <dbReference type="EMBL" id="SBQ82420.1"/>
    </source>
</evidence>
<protein>
    <submittedName>
        <fullName evidence="1">Uncharacterized protein</fullName>
    </submittedName>
</protein>
<feature type="non-terminal residue" evidence="1">
    <location>
        <position position="57"/>
    </location>
</feature>
<sequence length="57" mass="6176">EDYGMDLLGVGFGSAVETSYTVVLGNGGRGHPPRYRMDASLIPTQFDALSLRYLLVV</sequence>
<reference evidence="1" key="2">
    <citation type="submission" date="2016-06" db="EMBL/GenBank/DDBJ databases">
        <title>The genome of a short-lived fish provides insights into sex chromosome evolution and the genetic control of aging.</title>
        <authorList>
            <person name="Reichwald K."/>
            <person name="Felder M."/>
            <person name="Petzold A."/>
            <person name="Koch P."/>
            <person name="Groth M."/>
            <person name="Platzer M."/>
        </authorList>
    </citation>
    <scope>NUCLEOTIDE SEQUENCE</scope>
    <source>
        <tissue evidence="1">Brain</tissue>
    </source>
</reference>